<name>A0A853IBS1_9GAMM</name>
<evidence type="ECO:0000313" key="10">
    <source>
        <dbReference type="Proteomes" id="UP000569732"/>
    </source>
</evidence>
<evidence type="ECO:0000256" key="8">
    <source>
        <dbReference type="SAM" id="Phobius"/>
    </source>
</evidence>
<dbReference type="InterPro" id="IPR000522">
    <property type="entry name" value="ABC_transptr_permease_BtuC"/>
</dbReference>
<gene>
    <name evidence="9" type="ORF">H0A36_14985</name>
</gene>
<dbReference type="CDD" id="cd06550">
    <property type="entry name" value="TM_ABC_iron-siderophores_like"/>
    <property type="match status" value="1"/>
</dbReference>
<evidence type="ECO:0000313" key="9">
    <source>
        <dbReference type="EMBL" id="NYZ67321.1"/>
    </source>
</evidence>
<dbReference type="Pfam" id="PF01032">
    <property type="entry name" value="FecCD"/>
    <property type="match status" value="1"/>
</dbReference>
<organism evidence="9 10">
    <name type="scientific">Spartinivicinus marinus</name>
    <dbReference type="NCBI Taxonomy" id="2994442"/>
    <lineage>
        <taxon>Bacteria</taxon>
        <taxon>Pseudomonadati</taxon>
        <taxon>Pseudomonadota</taxon>
        <taxon>Gammaproteobacteria</taxon>
        <taxon>Oceanospirillales</taxon>
        <taxon>Zooshikellaceae</taxon>
        <taxon>Spartinivicinus</taxon>
    </lineage>
</organism>
<feature type="transmembrane region" description="Helical" evidence="8">
    <location>
        <begin position="321"/>
        <end position="340"/>
    </location>
</feature>
<comment type="similarity">
    <text evidence="2">Belongs to the binding-protein-dependent transport system permease family. FecCD subfamily.</text>
</comment>
<evidence type="ECO:0000256" key="3">
    <source>
        <dbReference type="ARBA" id="ARBA00022448"/>
    </source>
</evidence>
<feature type="transmembrane region" description="Helical" evidence="8">
    <location>
        <begin position="126"/>
        <end position="148"/>
    </location>
</feature>
<feature type="transmembrane region" description="Helical" evidence="8">
    <location>
        <begin position="72"/>
        <end position="89"/>
    </location>
</feature>
<comment type="caution">
    <text evidence="9">The sequence shown here is derived from an EMBL/GenBank/DDBJ whole genome shotgun (WGS) entry which is preliminary data.</text>
</comment>
<keyword evidence="10" id="KW-1185">Reference proteome</keyword>
<evidence type="ECO:0000256" key="7">
    <source>
        <dbReference type="ARBA" id="ARBA00023136"/>
    </source>
</evidence>
<feature type="transmembrane region" description="Helical" evidence="8">
    <location>
        <begin position="205"/>
        <end position="226"/>
    </location>
</feature>
<dbReference type="GO" id="GO:0022857">
    <property type="term" value="F:transmembrane transporter activity"/>
    <property type="evidence" value="ECO:0007669"/>
    <property type="project" value="InterPro"/>
</dbReference>
<evidence type="ECO:0000256" key="6">
    <source>
        <dbReference type="ARBA" id="ARBA00022989"/>
    </source>
</evidence>
<feature type="transmembrane region" description="Helical" evidence="8">
    <location>
        <begin position="160"/>
        <end position="184"/>
    </location>
</feature>
<dbReference type="InterPro" id="IPR037294">
    <property type="entry name" value="ABC_BtuC-like"/>
</dbReference>
<accession>A0A853IBS1</accession>
<protein>
    <submittedName>
        <fullName evidence="9">Iron chelate uptake ABC transporter family permease subunit</fullName>
    </submittedName>
</protein>
<dbReference type="RefSeq" id="WP_180569341.1">
    <property type="nucleotide sequence ID" value="NZ_JACCKB010000023.1"/>
</dbReference>
<keyword evidence="4" id="KW-1003">Cell membrane</keyword>
<dbReference type="SUPFAM" id="SSF81345">
    <property type="entry name" value="ABC transporter involved in vitamin B12 uptake, BtuC"/>
    <property type="match status" value="1"/>
</dbReference>
<keyword evidence="7 8" id="KW-0472">Membrane</keyword>
<feature type="transmembrane region" description="Helical" evidence="8">
    <location>
        <begin position="33"/>
        <end position="51"/>
    </location>
</feature>
<dbReference type="GO" id="GO:0005886">
    <property type="term" value="C:plasma membrane"/>
    <property type="evidence" value="ECO:0007669"/>
    <property type="project" value="UniProtKB-SubCell"/>
</dbReference>
<sequence>MKRSQKALSVIVVLAVGLPICLLLGIANGAVSIDLADVVAAIFNNLGFSLTSTSDGFSQNQLIIESIRTPRVLLASLIGAALAVSGALMQGLFRNPLADPAIIGVSSGAAVGAASAILFESAWPAGYAHWATTMAAFLGGLAATWLVFKIGTSPYGTSVATMLLAGIAINAFAMAGIGLINYLADDNQLRSIIFWQMGSLGAASWLNVGTMALVVAAVVLVLPRYANTLNALLLGDSEARHLGVNVDKAKKWLIIVTAVLVGVAVAFAGMIGFVGLVVPHLIRLIVGPDHRFLLPAAALLGAMLMVLADLCARIIISPAELPIGIVTALIGAPFFMFLLLQKRQTISG</sequence>
<dbReference type="AlphaFoldDB" id="A0A853IBS1"/>
<dbReference type="PANTHER" id="PTHR30472">
    <property type="entry name" value="FERRIC ENTEROBACTIN TRANSPORT SYSTEM PERMEASE PROTEIN"/>
    <property type="match status" value="1"/>
</dbReference>
<evidence type="ECO:0000256" key="5">
    <source>
        <dbReference type="ARBA" id="ARBA00022692"/>
    </source>
</evidence>
<dbReference type="Proteomes" id="UP000569732">
    <property type="component" value="Unassembled WGS sequence"/>
</dbReference>
<feature type="transmembrane region" description="Helical" evidence="8">
    <location>
        <begin position="7"/>
        <end position="27"/>
    </location>
</feature>
<evidence type="ECO:0000256" key="4">
    <source>
        <dbReference type="ARBA" id="ARBA00022475"/>
    </source>
</evidence>
<keyword evidence="3" id="KW-0813">Transport</keyword>
<proteinExistence type="inferred from homology"/>
<dbReference type="PANTHER" id="PTHR30472:SF25">
    <property type="entry name" value="ABC TRANSPORTER PERMEASE PROTEIN MJ0876-RELATED"/>
    <property type="match status" value="1"/>
</dbReference>
<comment type="subcellular location">
    <subcellularLocation>
        <location evidence="1">Cell membrane</location>
        <topology evidence="1">Multi-pass membrane protein</topology>
    </subcellularLocation>
</comment>
<evidence type="ECO:0000256" key="1">
    <source>
        <dbReference type="ARBA" id="ARBA00004651"/>
    </source>
</evidence>
<dbReference type="Gene3D" id="1.10.3470.10">
    <property type="entry name" value="ABC transporter involved in vitamin B12 uptake, BtuC"/>
    <property type="match status" value="1"/>
</dbReference>
<reference evidence="9 10" key="1">
    <citation type="submission" date="2020-07" db="EMBL/GenBank/DDBJ databases">
        <title>Endozoicomonas sp. nov., isolated from sediment.</title>
        <authorList>
            <person name="Gu T."/>
        </authorList>
    </citation>
    <scope>NUCLEOTIDE SEQUENCE [LARGE SCALE GENOMIC DNA]</scope>
    <source>
        <strain evidence="9 10">SM1973</strain>
    </source>
</reference>
<evidence type="ECO:0000256" key="2">
    <source>
        <dbReference type="ARBA" id="ARBA00007935"/>
    </source>
</evidence>
<dbReference type="FunFam" id="1.10.3470.10:FF:000001">
    <property type="entry name" value="Vitamin B12 ABC transporter permease BtuC"/>
    <property type="match status" value="1"/>
</dbReference>
<feature type="transmembrane region" description="Helical" evidence="8">
    <location>
        <begin position="101"/>
        <end position="119"/>
    </location>
</feature>
<dbReference type="GO" id="GO:0033214">
    <property type="term" value="P:siderophore-iron import into cell"/>
    <property type="evidence" value="ECO:0007669"/>
    <property type="project" value="TreeGrafter"/>
</dbReference>
<keyword evidence="5 8" id="KW-0812">Transmembrane</keyword>
<dbReference type="EMBL" id="JACCKB010000023">
    <property type="protein sequence ID" value="NYZ67321.1"/>
    <property type="molecule type" value="Genomic_DNA"/>
</dbReference>
<keyword evidence="6 8" id="KW-1133">Transmembrane helix</keyword>
<feature type="transmembrane region" description="Helical" evidence="8">
    <location>
        <begin position="252"/>
        <end position="280"/>
    </location>
</feature>
<feature type="transmembrane region" description="Helical" evidence="8">
    <location>
        <begin position="292"/>
        <end position="315"/>
    </location>
</feature>